<evidence type="ECO:0000313" key="1">
    <source>
        <dbReference type="EMBL" id="VDL86818.1"/>
    </source>
</evidence>
<organism evidence="3">
    <name type="scientific">Nippostrongylus brasiliensis</name>
    <name type="common">Rat hookworm</name>
    <dbReference type="NCBI Taxonomy" id="27835"/>
    <lineage>
        <taxon>Eukaryota</taxon>
        <taxon>Metazoa</taxon>
        <taxon>Ecdysozoa</taxon>
        <taxon>Nematoda</taxon>
        <taxon>Chromadorea</taxon>
        <taxon>Rhabditida</taxon>
        <taxon>Rhabditina</taxon>
        <taxon>Rhabditomorpha</taxon>
        <taxon>Strongyloidea</taxon>
        <taxon>Heligmosomidae</taxon>
        <taxon>Nippostrongylus</taxon>
    </lineage>
</organism>
<proteinExistence type="predicted"/>
<dbReference type="WBParaSite" id="NBR_0002217701-mRNA-1">
    <property type="protein sequence ID" value="NBR_0002217701-mRNA-1"/>
    <property type="gene ID" value="NBR_0002217701"/>
</dbReference>
<gene>
    <name evidence="1" type="ORF">NBR_LOCUS22178</name>
</gene>
<evidence type="ECO:0000313" key="2">
    <source>
        <dbReference type="Proteomes" id="UP000271162"/>
    </source>
</evidence>
<reference evidence="1 2" key="2">
    <citation type="submission" date="2018-11" db="EMBL/GenBank/DDBJ databases">
        <authorList>
            <consortium name="Pathogen Informatics"/>
        </authorList>
    </citation>
    <scope>NUCLEOTIDE SEQUENCE [LARGE SCALE GENOMIC DNA]</scope>
</reference>
<dbReference type="EMBL" id="UYSL01027517">
    <property type="protein sequence ID" value="VDL86818.1"/>
    <property type="molecule type" value="Genomic_DNA"/>
</dbReference>
<name>A0A0N4YY55_NIPBR</name>
<accession>A0A0N4YY55</accession>
<dbReference type="Proteomes" id="UP000271162">
    <property type="component" value="Unassembled WGS sequence"/>
</dbReference>
<evidence type="ECO:0000313" key="3">
    <source>
        <dbReference type="WBParaSite" id="NBR_0002217701-mRNA-1"/>
    </source>
</evidence>
<keyword evidence="2" id="KW-1185">Reference proteome</keyword>
<protein>
    <submittedName>
        <fullName evidence="1 3">Uncharacterized protein</fullName>
    </submittedName>
</protein>
<reference evidence="3" key="1">
    <citation type="submission" date="2017-02" db="UniProtKB">
        <authorList>
            <consortium name="WormBaseParasite"/>
        </authorList>
    </citation>
    <scope>IDENTIFICATION</scope>
</reference>
<dbReference type="AlphaFoldDB" id="A0A0N4YY55"/>
<sequence>MFTNETIVAPQETLAEWVQDAEQSNQHALALLRADRNSPPHEIVKEAQAEITKYKTNSDLQVLKKALKLQTTGTGILADAEIRRTQLATLQHLSKALFGLLKVVAKTKIKPCNMDGLMIKVESDAKALQADPRRLTKIVVKAAELVMEAIALQEKIREFLSQ</sequence>